<feature type="compositionally biased region" description="Basic and acidic residues" evidence="6">
    <location>
        <begin position="225"/>
        <end position="237"/>
    </location>
</feature>
<feature type="compositionally biased region" description="Low complexity" evidence="6">
    <location>
        <begin position="151"/>
        <end position="162"/>
    </location>
</feature>
<name>A0A1A5ZZS7_9TREE</name>
<dbReference type="SMART" id="SM00220">
    <property type="entry name" value="S_TKc"/>
    <property type="match status" value="1"/>
</dbReference>
<organism evidence="8">
    <name type="scientific">Kwoniella dejecticola CBS 10117</name>
    <dbReference type="NCBI Taxonomy" id="1296121"/>
    <lineage>
        <taxon>Eukaryota</taxon>
        <taxon>Fungi</taxon>
        <taxon>Dikarya</taxon>
        <taxon>Basidiomycota</taxon>
        <taxon>Agaricomycotina</taxon>
        <taxon>Tremellomycetes</taxon>
        <taxon>Tremellales</taxon>
        <taxon>Cryptococcaceae</taxon>
        <taxon>Kwoniella</taxon>
    </lineage>
</organism>
<dbReference type="KEGG" id="kdj:28970571"/>
<feature type="region of interest" description="Disordered" evidence="6">
    <location>
        <begin position="303"/>
        <end position="334"/>
    </location>
</feature>
<keyword evidence="3" id="KW-0547">Nucleotide-binding</keyword>
<evidence type="ECO:0000313" key="9">
    <source>
        <dbReference type="EMBL" id="WWC64852.1"/>
    </source>
</evidence>
<evidence type="ECO:0000313" key="8">
    <source>
        <dbReference type="EMBL" id="OBR83307.1"/>
    </source>
</evidence>
<dbReference type="Proteomes" id="UP000078595">
    <property type="component" value="Chromosome 9"/>
</dbReference>
<evidence type="ECO:0000256" key="6">
    <source>
        <dbReference type="SAM" id="MobiDB-lite"/>
    </source>
</evidence>
<protein>
    <submittedName>
        <fullName evidence="8">CMGC protein kinase</fullName>
    </submittedName>
</protein>
<reference evidence="8" key="1">
    <citation type="submission" date="2013-07" db="EMBL/GenBank/DDBJ databases">
        <title>The Genome Sequence of Cryptococcus dejecticola CBS10117.</title>
        <authorList>
            <consortium name="The Broad Institute Genome Sequencing Platform"/>
            <person name="Cuomo C."/>
            <person name="Litvintseva A."/>
            <person name="Chen Y."/>
            <person name="Heitman J."/>
            <person name="Sun S."/>
            <person name="Springer D."/>
            <person name="Dromer F."/>
            <person name="Young S.K."/>
            <person name="Zeng Q."/>
            <person name="Gargeya S."/>
            <person name="Fitzgerald M."/>
            <person name="Abouelleil A."/>
            <person name="Alvarado L."/>
            <person name="Berlin A.M."/>
            <person name="Chapman S.B."/>
            <person name="Dewar J."/>
            <person name="Goldberg J."/>
            <person name="Griggs A."/>
            <person name="Gujja S."/>
            <person name="Hansen M."/>
            <person name="Howarth C."/>
            <person name="Imamovic A."/>
            <person name="Larimer J."/>
            <person name="McCowan C."/>
            <person name="Murphy C."/>
            <person name="Pearson M."/>
            <person name="Priest M."/>
            <person name="Roberts A."/>
            <person name="Saif S."/>
            <person name="Shea T."/>
            <person name="Sykes S."/>
            <person name="Wortman J."/>
            <person name="Nusbaum C."/>
            <person name="Birren B."/>
        </authorList>
    </citation>
    <scope>NUCLEOTIDE SEQUENCE [LARGE SCALE GENOMIC DNA]</scope>
    <source>
        <strain evidence="8">CBS 10117</strain>
    </source>
</reference>
<sequence>MIHIAQGRQGDIYAIQDPSSISRTTIRDDANRDHHLDDHASHQHQSLDLQDIDENGGLQGWQAIKLVYAPRHGAVKGRLPHNIRREVDLLRKIDHPNIIRVLGYTFDEETFEHRLVLPLYAITLTEMLQDQTFPFGPALHGGNVDNDDPRTTSSSLPSLSTTDRNKVAATSKWIAYQLLSGVNHLHSMDPPVAHRDLNTSNIMLDWNGILEIIDFGIAYSPPSEKTYDTDNHAERDVSPAQDDEGEEEVRENKGFLYCDVGTGPFRAPELLFSPTTYDPLEIDLWAVGCIIAQLFRPYTDRYEAVSTPSSPSSSSSSSSSTPAESCPTRQVEHTHDYEYDVEREGDDELEDPLDGRPNYITTPNRIRQPLFDSTYGSLGLISSIFKILGTPTHESWPGFNLLPDSSKIEFPHSNPKCLIDYLPEFNQVSKEDGRDILEILGNLLKLDPKARMSAQGVLNMRWFSGLPKGDPNTVGGKGVLGLWLDKARLTFNRKCIG</sequence>
<gene>
    <name evidence="8" type="ORF">I303_06872</name>
    <name evidence="9" type="ORF">I303_107466</name>
</gene>
<dbReference type="GO" id="GO:0008024">
    <property type="term" value="C:cyclin/CDK positive transcription elongation factor complex"/>
    <property type="evidence" value="ECO:0007669"/>
    <property type="project" value="TreeGrafter"/>
</dbReference>
<keyword evidence="2" id="KW-0808">Transferase</keyword>
<evidence type="ECO:0000256" key="1">
    <source>
        <dbReference type="ARBA" id="ARBA00022527"/>
    </source>
</evidence>
<dbReference type="STRING" id="1296121.A0A1A5ZZS7"/>
<reference evidence="9" key="2">
    <citation type="submission" date="2013-07" db="EMBL/GenBank/DDBJ databases">
        <authorList>
            <consortium name="The Broad Institute Genome Sequencing Platform"/>
            <person name="Cuomo C."/>
            <person name="Litvintseva A."/>
            <person name="Chen Y."/>
            <person name="Heitman J."/>
            <person name="Sun S."/>
            <person name="Springer D."/>
            <person name="Dromer F."/>
            <person name="Young S.K."/>
            <person name="Zeng Q."/>
            <person name="Gargeya S."/>
            <person name="Fitzgerald M."/>
            <person name="Abouelleil A."/>
            <person name="Alvarado L."/>
            <person name="Berlin A.M."/>
            <person name="Chapman S.B."/>
            <person name="Dewar J."/>
            <person name="Goldberg J."/>
            <person name="Griggs A."/>
            <person name="Gujja S."/>
            <person name="Hansen M."/>
            <person name="Howarth C."/>
            <person name="Imamovic A."/>
            <person name="Larimer J."/>
            <person name="McCowan C."/>
            <person name="Murphy C."/>
            <person name="Pearson M."/>
            <person name="Priest M."/>
            <person name="Roberts A."/>
            <person name="Saif S."/>
            <person name="Shea T."/>
            <person name="Sykes S."/>
            <person name="Wortman J."/>
            <person name="Nusbaum C."/>
            <person name="Birren B."/>
        </authorList>
    </citation>
    <scope>NUCLEOTIDE SEQUENCE</scope>
    <source>
        <strain evidence="9">CBS 10117</strain>
    </source>
</reference>
<dbReference type="Gene3D" id="1.10.510.10">
    <property type="entry name" value="Transferase(Phosphotransferase) domain 1"/>
    <property type="match status" value="1"/>
</dbReference>
<dbReference type="GO" id="GO:0032968">
    <property type="term" value="P:positive regulation of transcription elongation by RNA polymerase II"/>
    <property type="evidence" value="ECO:0007669"/>
    <property type="project" value="TreeGrafter"/>
</dbReference>
<dbReference type="GeneID" id="28970571"/>
<keyword evidence="5" id="KW-0067">ATP-binding</keyword>
<evidence type="ECO:0000256" key="5">
    <source>
        <dbReference type="ARBA" id="ARBA00022840"/>
    </source>
</evidence>
<evidence type="ECO:0000256" key="3">
    <source>
        <dbReference type="ARBA" id="ARBA00022741"/>
    </source>
</evidence>
<keyword evidence="4 8" id="KW-0418">Kinase</keyword>
<dbReference type="EMBL" id="KI894034">
    <property type="protein sequence ID" value="OBR83307.1"/>
    <property type="molecule type" value="Genomic_DNA"/>
</dbReference>
<dbReference type="InterPro" id="IPR000719">
    <property type="entry name" value="Prot_kinase_dom"/>
</dbReference>
<dbReference type="GO" id="GO:0030332">
    <property type="term" value="F:cyclin binding"/>
    <property type="evidence" value="ECO:0007669"/>
    <property type="project" value="TreeGrafter"/>
</dbReference>
<evidence type="ECO:0000256" key="4">
    <source>
        <dbReference type="ARBA" id="ARBA00022777"/>
    </source>
</evidence>
<reference evidence="9" key="3">
    <citation type="submission" date="2024-02" db="EMBL/GenBank/DDBJ databases">
        <title>Comparative genomics of Cryptococcus and Kwoniella reveals pathogenesis evolution and contrasting modes of karyotype evolution via chromosome fusion or intercentromeric recombination.</title>
        <authorList>
            <person name="Coelho M.A."/>
            <person name="David-Palma M."/>
            <person name="Shea T."/>
            <person name="Bowers K."/>
            <person name="McGinley-Smith S."/>
            <person name="Mohammad A.W."/>
            <person name="Gnirke A."/>
            <person name="Yurkov A.M."/>
            <person name="Nowrousian M."/>
            <person name="Sun S."/>
            <person name="Cuomo C.A."/>
            <person name="Heitman J."/>
        </authorList>
    </citation>
    <scope>NUCLEOTIDE SEQUENCE</scope>
    <source>
        <strain evidence="9">CBS 10117</strain>
    </source>
</reference>
<dbReference type="AlphaFoldDB" id="A0A1A5ZZS7"/>
<dbReference type="PANTHER" id="PTHR24056:SF546">
    <property type="entry name" value="CYCLIN-DEPENDENT KINASE 12"/>
    <property type="match status" value="1"/>
</dbReference>
<feature type="compositionally biased region" description="Low complexity" evidence="6">
    <location>
        <begin position="306"/>
        <end position="322"/>
    </location>
</feature>
<dbReference type="GO" id="GO:0005524">
    <property type="term" value="F:ATP binding"/>
    <property type="evidence" value="ECO:0007669"/>
    <property type="project" value="UniProtKB-KW"/>
</dbReference>
<evidence type="ECO:0000313" key="10">
    <source>
        <dbReference type="Proteomes" id="UP000078595"/>
    </source>
</evidence>
<dbReference type="Gene3D" id="3.30.200.20">
    <property type="entry name" value="Phosphorylase Kinase, domain 1"/>
    <property type="match status" value="1"/>
</dbReference>
<accession>A0A1A5ZZS7</accession>
<dbReference type="InterPro" id="IPR050108">
    <property type="entry name" value="CDK"/>
</dbReference>
<dbReference type="Pfam" id="PF00069">
    <property type="entry name" value="Pkinase"/>
    <property type="match status" value="1"/>
</dbReference>
<feature type="domain" description="Protein kinase" evidence="7">
    <location>
        <begin position="1"/>
        <end position="463"/>
    </location>
</feature>
<proteinExistence type="predicted"/>
<feature type="region of interest" description="Disordered" evidence="6">
    <location>
        <begin position="139"/>
        <end position="163"/>
    </location>
</feature>
<evidence type="ECO:0000259" key="7">
    <source>
        <dbReference type="PROSITE" id="PS50011"/>
    </source>
</evidence>
<keyword evidence="10" id="KW-1185">Reference proteome</keyword>
<dbReference type="EMBL" id="CP144538">
    <property type="protein sequence ID" value="WWC64852.1"/>
    <property type="molecule type" value="Genomic_DNA"/>
</dbReference>
<dbReference type="VEuPathDB" id="FungiDB:I303_06872"/>
<dbReference type="InterPro" id="IPR011009">
    <property type="entry name" value="Kinase-like_dom_sf"/>
</dbReference>
<keyword evidence="1" id="KW-0723">Serine/threonine-protein kinase</keyword>
<evidence type="ECO:0000256" key="2">
    <source>
        <dbReference type="ARBA" id="ARBA00022679"/>
    </source>
</evidence>
<dbReference type="RefSeq" id="XP_018261149.1">
    <property type="nucleotide sequence ID" value="XM_018410146.1"/>
</dbReference>
<dbReference type="PROSITE" id="PS50011">
    <property type="entry name" value="PROTEIN_KINASE_DOM"/>
    <property type="match status" value="1"/>
</dbReference>
<dbReference type="OrthoDB" id="413582at2759"/>
<dbReference type="SUPFAM" id="SSF56112">
    <property type="entry name" value="Protein kinase-like (PK-like)"/>
    <property type="match status" value="2"/>
</dbReference>
<dbReference type="PANTHER" id="PTHR24056">
    <property type="entry name" value="CELL DIVISION PROTEIN KINASE"/>
    <property type="match status" value="1"/>
</dbReference>
<dbReference type="GO" id="GO:0008353">
    <property type="term" value="F:RNA polymerase II CTD heptapeptide repeat kinase activity"/>
    <property type="evidence" value="ECO:0007669"/>
    <property type="project" value="TreeGrafter"/>
</dbReference>
<feature type="region of interest" description="Disordered" evidence="6">
    <location>
        <begin position="224"/>
        <end position="250"/>
    </location>
</feature>